<dbReference type="AlphaFoldDB" id="A0A177TEE7"/>
<sequence>MASFRTVLFRRPISEEHTNWSSARARVLPSPLNYDTLRTMGTQLFPPTRFYKVALEYNESTPEADGKIQRIMLNDDGDVTSFLRHVQQVAPELPIVLNVHHLRYDKQTGNIAARKIGKKVYKDSGNLGDLPKMDHPARQQQLPRKGSPEPIAKREVVARYDGL</sequence>
<dbReference type="EMBL" id="LWDF02000170">
    <property type="protein sequence ID" value="KAE8255095.1"/>
    <property type="molecule type" value="Genomic_DNA"/>
</dbReference>
<dbReference type="Proteomes" id="UP000077521">
    <property type="component" value="Unassembled WGS sequence"/>
</dbReference>
<name>A0A177TEE7_9BASI</name>
<reference evidence="1" key="1">
    <citation type="submission" date="2016-04" db="EMBL/GenBank/DDBJ databases">
        <authorList>
            <person name="Nguyen H.D."/>
            <person name="Samba Siva P."/>
            <person name="Cullis J."/>
            <person name="Levesque C.A."/>
            <person name="Hambleton S."/>
        </authorList>
    </citation>
    <scope>NUCLEOTIDE SEQUENCE</scope>
    <source>
        <strain evidence="1">DAOMC 236416</strain>
    </source>
</reference>
<gene>
    <name evidence="1" type="ORF">A4X13_0g3167</name>
</gene>
<organism evidence="1 2">
    <name type="scientific">Tilletia indica</name>
    <dbReference type="NCBI Taxonomy" id="43049"/>
    <lineage>
        <taxon>Eukaryota</taxon>
        <taxon>Fungi</taxon>
        <taxon>Dikarya</taxon>
        <taxon>Basidiomycota</taxon>
        <taxon>Ustilaginomycotina</taxon>
        <taxon>Exobasidiomycetes</taxon>
        <taxon>Tilletiales</taxon>
        <taxon>Tilletiaceae</taxon>
        <taxon>Tilletia</taxon>
    </lineage>
</organism>
<comment type="caution">
    <text evidence="1">The sequence shown here is derived from an EMBL/GenBank/DDBJ whole genome shotgun (WGS) entry which is preliminary data.</text>
</comment>
<protein>
    <submittedName>
        <fullName evidence="1">Uncharacterized protein</fullName>
    </submittedName>
</protein>
<evidence type="ECO:0000313" key="2">
    <source>
        <dbReference type="Proteomes" id="UP000077521"/>
    </source>
</evidence>
<accession>A0A177TEE7</accession>
<keyword evidence="2" id="KW-1185">Reference proteome</keyword>
<evidence type="ECO:0000313" key="1">
    <source>
        <dbReference type="EMBL" id="KAE8255095.1"/>
    </source>
</evidence>
<reference evidence="1" key="2">
    <citation type="journal article" date="2019" name="IMA Fungus">
        <title>Genome sequencing and comparison of five Tilletia species to identify candidate genes for the detection of regulated species infecting wheat.</title>
        <authorList>
            <person name="Nguyen H.D.T."/>
            <person name="Sultana T."/>
            <person name="Kesanakurti P."/>
            <person name="Hambleton S."/>
        </authorList>
    </citation>
    <scope>NUCLEOTIDE SEQUENCE</scope>
    <source>
        <strain evidence="1">DAOMC 236416</strain>
    </source>
</reference>
<proteinExistence type="predicted"/>